<dbReference type="InterPro" id="IPR014729">
    <property type="entry name" value="Rossmann-like_a/b/a_fold"/>
</dbReference>
<dbReference type="SUPFAM" id="SSF52402">
    <property type="entry name" value="Adenine nucleotide alpha hydrolases-like"/>
    <property type="match status" value="1"/>
</dbReference>
<feature type="region of interest" description="Disordered" evidence="1">
    <location>
        <begin position="83"/>
        <end position="142"/>
    </location>
</feature>
<reference evidence="2" key="1">
    <citation type="submission" date="2018-11" db="EMBL/GenBank/DDBJ databases">
        <authorList>
            <consortium name="Pathogen Informatics"/>
        </authorList>
    </citation>
    <scope>NUCLEOTIDE SEQUENCE</scope>
</reference>
<dbReference type="Proteomes" id="UP000784294">
    <property type="component" value="Unassembled WGS sequence"/>
</dbReference>
<evidence type="ECO:0008006" key="4">
    <source>
        <dbReference type="Google" id="ProtNLM"/>
    </source>
</evidence>
<comment type="caution">
    <text evidence="2">The sequence shown here is derived from an EMBL/GenBank/DDBJ whole genome shotgun (WGS) entry which is preliminary data.</text>
</comment>
<evidence type="ECO:0000313" key="2">
    <source>
        <dbReference type="EMBL" id="VEL27921.1"/>
    </source>
</evidence>
<dbReference type="OrthoDB" id="420046at2759"/>
<keyword evidence="3" id="KW-1185">Reference proteome</keyword>
<dbReference type="Gene3D" id="3.40.50.620">
    <property type="entry name" value="HUPs"/>
    <property type="match status" value="1"/>
</dbReference>
<name>A0A3S5CK54_9PLAT</name>
<sequence>MFDMIRPDDRILVCLSGGKDSLSLLHCLGQYRCLMSHGFRAGDRIARLHRLEADKHSQNSTHISSSSCEARISVPTFLSIQPEHSEKASSLSDDFSSENHESKQVNYKTRPKEQKLKNSKQSHQTFSLGAVTVDPGTSSYNPRPLIPYLAELGVPYFYEEQGK</sequence>
<dbReference type="PANTHER" id="PTHR43686">
    <property type="entry name" value="SULFURTRANSFERASE-RELATED"/>
    <property type="match status" value="1"/>
</dbReference>
<proteinExistence type="predicted"/>
<dbReference type="PANTHER" id="PTHR43686:SF1">
    <property type="entry name" value="AMINOTRAN_5 DOMAIN-CONTAINING PROTEIN"/>
    <property type="match status" value="1"/>
</dbReference>
<accession>A0A3S5CK54</accession>
<evidence type="ECO:0000256" key="1">
    <source>
        <dbReference type="SAM" id="MobiDB-lite"/>
    </source>
</evidence>
<dbReference type="AlphaFoldDB" id="A0A3S5CK54"/>
<evidence type="ECO:0000313" key="3">
    <source>
        <dbReference type="Proteomes" id="UP000784294"/>
    </source>
</evidence>
<protein>
    <recommendedName>
        <fullName evidence="4">tRNA(Ile)-lysidine/2-thiocytidine synthase N-terminal domain-containing protein</fullName>
    </recommendedName>
</protein>
<dbReference type="EMBL" id="CAAALY010090982">
    <property type="protein sequence ID" value="VEL27921.1"/>
    <property type="molecule type" value="Genomic_DNA"/>
</dbReference>
<organism evidence="2 3">
    <name type="scientific">Protopolystoma xenopodis</name>
    <dbReference type="NCBI Taxonomy" id="117903"/>
    <lineage>
        <taxon>Eukaryota</taxon>
        <taxon>Metazoa</taxon>
        <taxon>Spiralia</taxon>
        <taxon>Lophotrochozoa</taxon>
        <taxon>Platyhelminthes</taxon>
        <taxon>Monogenea</taxon>
        <taxon>Polyopisthocotylea</taxon>
        <taxon>Polystomatidea</taxon>
        <taxon>Polystomatidae</taxon>
        <taxon>Protopolystoma</taxon>
    </lineage>
</organism>
<gene>
    <name evidence="2" type="ORF">PXEA_LOCUS21361</name>
</gene>